<gene>
    <name evidence="2" type="ORF">F511_16765</name>
</gene>
<sequence>MEHIGMARMFKSLVDTGLEGFLATSGSVYERVVVEFFINAKVVAVTVISTVANRKLALKKYSWMFRIRQWLRCRVGFLGLKFRSGHQVNWEQVLFQVLVAMVNNPTCQSQGFAVQLSVVLQRLVKADLGETVKLHPQKVLTNKSVQTYINKNMTVGPAGETSKVSGATASEHKSTADSIPYNRAGREAGEKNKAEKSCGEEEKEREGEEGGCTNQTEVATQSGQQRISLSRPQSDLETATKLNERAFYDKLETLAANMNSTQTLFETSLVRQFTEHQLQIASDLDFVKLQLAEMVTHLKEMGDAKKGEGPSRPSSTRGEGPSSRKDQGTRSNKKRKWFRPRRV</sequence>
<feature type="compositionally biased region" description="Polar residues" evidence="1">
    <location>
        <begin position="212"/>
        <end position="238"/>
    </location>
</feature>
<accession>A0A2Z7BNT4</accession>
<protein>
    <submittedName>
        <fullName evidence="2">Uncharacterized protein</fullName>
    </submittedName>
</protein>
<feature type="compositionally biased region" description="Basic residues" evidence="1">
    <location>
        <begin position="331"/>
        <end position="343"/>
    </location>
</feature>
<feature type="region of interest" description="Disordered" evidence="1">
    <location>
        <begin position="300"/>
        <end position="343"/>
    </location>
</feature>
<keyword evidence="3" id="KW-1185">Reference proteome</keyword>
<dbReference type="AlphaFoldDB" id="A0A2Z7BNT4"/>
<feature type="compositionally biased region" description="Basic and acidic residues" evidence="1">
    <location>
        <begin position="184"/>
        <end position="208"/>
    </location>
</feature>
<evidence type="ECO:0000313" key="3">
    <source>
        <dbReference type="Proteomes" id="UP000250235"/>
    </source>
</evidence>
<proteinExistence type="predicted"/>
<dbReference type="Proteomes" id="UP000250235">
    <property type="component" value="Unassembled WGS sequence"/>
</dbReference>
<organism evidence="2 3">
    <name type="scientific">Dorcoceras hygrometricum</name>
    <dbReference type="NCBI Taxonomy" id="472368"/>
    <lineage>
        <taxon>Eukaryota</taxon>
        <taxon>Viridiplantae</taxon>
        <taxon>Streptophyta</taxon>
        <taxon>Embryophyta</taxon>
        <taxon>Tracheophyta</taxon>
        <taxon>Spermatophyta</taxon>
        <taxon>Magnoliopsida</taxon>
        <taxon>eudicotyledons</taxon>
        <taxon>Gunneridae</taxon>
        <taxon>Pentapetalae</taxon>
        <taxon>asterids</taxon>
        <taxon>lamiids</taxon>
        <taxon>Lamiales</taxon>
        <taxon>Gesneriaceae</taxon>
        <taxon>Didymocarpoideae</taxon>
        <taxon>Trichosporeae</taxon>
        <taxon>Loxocarpinae</taxon>
        <taxon>Dorcoceras</taxon>
    </lineage>
</organism>
<name>A0A2Z7BNT4_9LAMI</name>
<evidence type="ECO:0000313" key="2">
    <source>
        <dbReference type="EMBL" id="KZV36129.1"/>
    </source>
</evidence>
<dbReference type="EMBL" id="KV003926">
    <property type="protein sequence ID" value="KZV36129.1"/>
    <property type="molecule type" value="Genomic_DNA"/>
</dbReference>
<evidence type="ECO:0000256" key="1">
    <source>
        <dbReference type="SAM" id="MobiDB-lite"/>
    </source>
</evidence>
<feature type="compositionally biased region" description="Basic and acidic residues" evidence="1">
    <location>
        <begin position="300"/>
        <end position="309"/>
    </location>
</feature>
<reference evidence="2 3" key="1">
    <citation type="journal article" date="2015" name="Proc. Natl. Acad. Sci. U.S.A.">
        <title>The resurrection genome of Boea hygrometrica: A blueprint for survival of dehydration.</title>
        <authorList>
            <person name="Xiao L."/>
            <person name="Yang G."/>
            <person name="Zhang L."/>
            <person name="Yang X."/>
            <person name="Zhao S."/>
            <person name="Ji Z."/>
            <person name="Zhou Q."/>
            <person name="Hu M."/>
            <person name="Wang Y."/>
            <person name="Chen M."/>
            <person name="Xu Y."/>
            <person name="Jin H."/>
            <person name="Xiao X."/>
            <person name="Hu G."/>
            <person name="Bao F."/>
            <person name="Hu Y."/>
            <person name="Wan P."/>
            <person name="Li L."/>
            <person name="Deng X."/>
            <person name="Kuang T."/>
            <person name="Xiang C."/>
            <person name="Zhu J.K."/>
            <person name="Oliver M.J."/>
            <person name="He Y."/>
        </authorList>
    </citation>
    <scope>NUCLEOTIDE SEQUENCE [LARGE SCALE GENOMIC DNA]</scope>
    <source>
        <strain evidence="3">cv. XS01</strain>
    </source>
</reference>
<feature type="region of interest" description="Disordered" evidence="1">
    <location>
        <begin position="154"/>
        <end position="238"/>
    </location>
</feature>
<dbReference type="OrthoDB" id="342281at2759"/>